<name>A0AAD6S7B3_9AGAR</name>
<dbReference type="AlphaFoldDB" id="A0AAD6S7B3"/>
<dbReference type="Proteomes" id="UP001218188">
    <property type="component" value="Unassembled WGS sequence"/>
</dbReference>
<organism evidence="1 2">
    <name type="scientific">Mycena alexandri</name>
    <dbReference type="NCBI Taxonomy" id="1745969"/>
    <lineage>
        <taxon>Eukaryota</taxon>
        <taxon>Fungi</taxon>
        <taxon>Dikarya</taxon>
        <taxon>Basidiomycota</taxon>
        <taxon>Agaricomycotina</taxon>
        <taxon>Agaricomycetes</taxon>
        <taxon>Agaricomycetidae</taxon>
        <taxon>Agaricales</taxon>
        <taxon>Marasmiineae</taxon>
        <taxon>Mycenaceae</taxon>
        <taxon>Mycena</taxon>
    </lineage>
</organism>
<dbReference type="EMBL" id="JARJCM010000220">
    <property type="protein sequence ID" value="KAJ7021947.1"/>
    <property type="molecule type" value="Genomic_DNA"/>
</dbReference>
<dbReference type="PANTHER" id="PTHR14187:SF5">
    <property type="entry name" value="HEAT SHOCK 70 KDA PROTEIN 12A"/>
    <property type="match status" value="1"/>
</dbReference>
<dbReference type="InterPro" id="IPR043129">
    <property type="entry name" value="ATPase_NBD"/>
</dbReference>
<protein>
    <submittedName>
        <fullName evidence="1">Uncharacterized protein</fullName>
    </submittedName>
</protein>
<accession>A0AAD6S7B3</accession>
<sequence length="521" mass="58214">FPGQQDVGGDSKVPTSIFYSREGIIRSQGAETVLAEQKERAEDEGWELAGWFKLHLRPDIKHPDIPPLPHRMTAYLFDCAKIYIEQSHPDGTALWLSLCPNIRFVMTHPNGWEGKQQSQMRQAAVMAGLIPGSNAGHDRLQFVTEGEASLHFYTQNGLATEALVSGEGVVIVDTGGGTIDISTYHQVQKMVTKHTRKLRLHNVSSPLLLLRHVCSVRLDRLRNSRYRGDIENITEVFDTSAKLSFRGDEELSFIKFGSTRDDEPSCNIRRGQLRIPGSEVKRFFEPSIYRSSGQRSAAAVHLCLHSFFFKSVFVVGGFAANHYLFSQLKWRLQPHGLDVTRPDAHVFVYTLLVYFNGATADSTTGTRLSPIAPSPIQLCYGIHISEPFSPSNPEHATRAGGATKLSTVKTLFPPALTLFSCVGSAGLRDHRLPRRICSNSKQAAALDHFCTELWVYRGLLIIPPIYFILISFPEHYQVACTIQADTSSLAKKPTFVWKDSKIAYSFFRLEFDVILSFGLSP</sequence>
<dbReference type="PANTHER" id="PTHR14187">
    <property type="entry name" value="ALPHA KINASE/ELONGATION FACTOR 2 KINASE"/>
    <property type="match status" value="1"/>
</dbReference>
<evidence type="ECO:0000313" key="1">
    <source>
        <dbReference type="EMBL" id="KAJ7021947.1"/>
    </source>
</evidence>
<feature type="non-terminal residue" evidence="1">
    <location>
        <position position="521"/>
    </location>
</feature>
<gene>
    <name evidence="1" type="ORF">C8F04DRAFT_972126</name>
</gene>
<evidence type="ECO:0000313" key="2">
    <source>
        <dbReference type="Proteomes" id="UP001218188"/>
    </source>
</evidence>
<dbReference type="SUPFAM" id="SSF53067">
    <property type="entry name" value="Actin-like ATPase domain"/>
    <property type="match status" value="1"/>
</dbReference>
<comment type="caution">
    <text evidence="1">The sequence shown here is derived from an EMBL/GenBank/DDBJ whole genome shotgun (WGS) entry which is preliminary data.</text>
</comment>
<dbReference type="Gene3D" id="3.30.420.40">
    <property type="match status" value="2"/>
</dbReference>
<proteinExistence type="predicted"/>
<dbReference type="CDD" id="cd10170">
    <property type="entry name" value="ASKHA_NBD_HSP70"/>
    <property type="match status" value="1"/>
</dbReference>
<reference evidence="1" key="1">
    <citation type="submission" date="2023-03" db="EMBL/GenBank/DDBJ databases">
        <title>Massive genome expansion in bonnet fungi (Mycena s.s.) driven by repeated elements and novel gene families across ecological guilds.</title>
        <authorList>
            <consortium name="Lawrence Berkeley National Laboratory"/>
            <person name="Harder C.B."/>
            <person name="Miyauchi S."/>
            <person name="Viragh M."/>
            <person name="Kuo A."/>
            <person name="Thoen E."/>
            <person name="Andreopoulos B."/>
            <person name="Lu D."/>
            <person name="Skrede I."/>
            <person name="Drula E."/>
            <person name="Henrissat B."/>
            <person name="Morin E."/>
            <person name="Kohler A."/>
            <person name="Barry K."/>
            <person name="LaButti K."/>
            <person name="Morin E."/>
            <person name="Salamov A."/>
            <person name="Lipzen A."/>
            <person name="Mereny Z."/>
            <person name="Hegedus B."/>
            <person name="Baldrian P."/>
            <person name="Stursova M."/>
            <person name="Weitz H."/>
            <person name="Taylor A."/>
            <person name="Grigoriev I.V."/>
            <person name="Nagy L.G."/>
            <person name="Martin F."/>
            <person name="Kauserud H."/>
        </authorList>
    </citation>
    <scope>NUCLEOTIDE SEQUENCE</scope>
    <source>
        <strain evidence="1">CBHHK200</strain>
    </source>
</reference>
<keyword evidence="2" id="KW-1185">Reference proteome</keyword>